<protein>
    <submittedName>
        <fullName evidence="1">Uncharacterized protein</fullName>
    </submittedName>
</protein>
<reference evidence="1 2" key="1">
    <citation type="submission" date="2018-04" db="EMBL/GenBank/DDBJ databases">
        <title>Thalassorhabdus spongiae gen. nov., sp. nov., isolated from a marine sponge in South-West Iceland.</title>
        <authorList>
            <person name="Knobloch S."/>
            <person name="Daussin A."/>
            <person name="Johannsson R."/>
            <person name="Marteinsson V.T."/>
        </authorList>
    </citation>
    <scope>NUCLEOTIDE SEQUENCE [LARGE SCALE GENOMIC DNA]</scope>
    <source>
        <strain evidence="1 2">Hp12</strain>
    </source>
</reference>
<accession>A0A2V1GNJ1</accession>
<gene>
    <name evidence="1" type="ORF">DC094_20830</name>
</gene>
<dbReference type="EMBL" id="QDDL01000015">
    <property type="protein sequence ID" value="PVZ63531.1"/>
    <property type="molecule type" value="Genomic_DNA"/>
</dbReference>
<evidence type="ECO:0000313" key="2">
    <source>
        <dbReference type="Proteomes" id="UP000244906"/>
    </source>
</evidence>
<evidence type="ECO:0000313" key="1">
    <source>
        <dbReference type="EMBL" id="PVZ63531.1"/>
    </source>
</evidence>
<comment type="caution">
    <text evidence="1">The sequence shown here is derived from an EMBL/GenBank/DDBJ whole genome shotgun (WGS) entry which is preliminary data.</text>
</comment>
<dbReference type="Proteomes" id="UP000244906">
    <property type="component" value="Unassembled WGS sequence"/>
</dbReference>
<name>A0A2V1GNJ1_9GAMM</name>
<keyword evidence="2" id="KW-1185">Reference proteome</keyword>
<dbReference type="AlphaFoldDB" id="A0A2V1GNJ1"/>
<organism evidence="1 2">
    <name type="scientific">Pelagibaculum spongiae</name>
    <dbReference type="NCBI Taxonomy" id="2080658"/>
    <lineage>
        <taxon>Bacteria</taxon>
        <taxon>Pseudomonadati</taxon>
        <taxon>Pseudomonadota</taxon>
        <taxon>Gammaproteobacteria</taxon>
        <taxon>Oceanospirillales</taxon>
        <taxon>Pelagibaculum</taxon>
    </lineage>
</organism>
<proteinExistence type="predicted"/>
<sequence>MDNPLSAPVYMVKLNIDNAVYAGKQDISLTLDKYPGFQLDIAKGSATFPNGEKEGFISVTPVNASAVPMAPPNGMQPQFIVTIQPTGTRFDPPAKLTLPNVDGHQPGAQVEMYSYDHDLEEFVAIGLGSVSEDGATVQSNPGVGVIKAGWHCGSQPGGSGCAANCSICKKCDGECNCNNDDADPRVKSADQEGDCKTKVCSGGSPKNVADTADKPKDIVGDCKKPGCDGMNPTSLPDENDIKPEDAKCKMCGDDGLVADKEKDKLSCSNKEGQECYTCKDGDCGNHCDESSKKIKHEFFIDIFNYANDLTEGFNQSNPFVNIYPLSGKANAFRETGEECCSDCRIAGKGKYEEYGGNITFDMKGVAVVPGLGYALSVRPRIIAGYQVSGIVEYGLYIEGAIKGDGGLSGKVSECGESCARLKANLSGTINIGVKAELAAKFDSCLGGVVANRCLSPSTVFGASAKADASLNPQVFLKLDQGIRGECPEGKNCNEGGKDEGGFNFSADVAFEFGGFYKFTYGVSRKVKLWDAIKFGGCS</sequence>